<dbReference type="EnsemblMetazoa" id="G4680.1">
    <property type="protein sequence ID" value="G4680.1:cds"/>
    <property type="gene ID" value="G4680"/>
</dbReference>
<keyword evidence="3" id="KW-1185">Reference proteome</keyword>
<dbReference type="Proteomes" id="UP000005408">
    <property type="component" value="Unassembled WGS sequence"/>
</dbReference>
<feature type="region of interest" description="Disordered" evidence="1">
    <location>
        <begin position="1"/>
        <end position="93"/>
    </location>
</feature>
<organism evidence="2 3">
    <name type="scientific">Magallana gigas</name>
    <name type="common">Pacific oyster</name>
    <name type="synonym">Crassostrea gigas</name>
    <dbReference type="NCBI Taxonomy" id="29159"/>
    <lineage>
        <taxon>Eukaryota</taxon>
        <taxon>Metazoa</taxon>
        <taxon>Spiralia</taxon>
        <taxon>Lophotrochozoa</taxon>
        <taxon>Mollusca</taxon>
        <taxon>Bivalvia</taxon>
        <taxon>Autobranchia</taxon>
        <taxon>Pteriomorphia</taxon>
        <taxon>Ostreida</taxon>
        <taxon>Ostreoidea</taxon>
        <taxon>Ostreidae</taxon>
        <taxon>Magallana</taxon>
    </lineage>
</organism>
<sequence length="113" mass="12646">MGRILDQVSPEQSMEDIPIISRSHHLSNGTERRHHLQVEVAEQQPGTSASTATSSDTGPTNVRKRETTVSQTQHQQQHQAANNDLKGSHEESVFAEPQFQMNVLVLRIDCTDF</sequence>
<evidence type="ECO:0000313" key="3">
    <source>
        <dbReference type="Proteomes" id="UP000005408"/>
    </source>
</evidence>
<feature type="compositionally biased region" description="Low complexity" evidence="1">
    <location>
        <begin position="45"/>
        <end position="60"/>
    </location>
</feature>
<accession>A0A8W8MZT9</accession>
<reference evidence="2" key="1">
    <citation type="submission" date="2022-08" db="UniProtKB">
        <authorList>
            <consortium name="EnsemblMetazoa"/>
        </authorList>
    </citation>
    <scope>IDENTIFICATION</scope>
    <source>
        <strain evidence="2">05x7-T-G4-1.051#20</strain>
    </source>
</reference>
<protein>
    <submittedName>
        <fullName evidence="2">Uncharacterized protein</fullName>
    </submittedName>
</protein>
<dbReference type="AlphaFoldDB" id="A0A8W8MZT9"/>
<evidence type="ECO:0000313" key="2">
    <source>
        <dbReference type="EnsemblMetazoa" id="G4680.1:cds"/>
    </source>
</evidence>
<name>A0A8W8MZT9_MAGGI</name>
<evidence type="ECO:0000256" key="1">
    <source>
        <dbReference type="SAM" id="MobiDB-lite"/>
    </source>
</evidence>
<proteinExistence type="predicted"/>